<evidence type="ECO:0000313" key="1">
    <source>
        <dbReference type="EMBL" id="PWV98535.1"/>
    </source>
</evidence>
<name>A0A2V2YQ09_9BACL</name>
<comment type="caution">
    <text evidence="1">The sequence shown here is derived from an EMBL/GenBank/DDBJ whole genome shotgun (WGS) entry which is preliminary data.</text>
</comment>
<organism evidence="1 2">
    <name type="scientific">Paenibacillus cellulosilyticus</name>
    <dbReference type="NCBI Taxonomy" id="375489"/>
    <lineage>
        <taxon>Bacteria</taxon>
        <taxon>Bacillati</taxon>
        <taxon>Bacillota</taxon>
        <taxon>Bacilli</taxon>
        <taxon>Bacillales</taxon>
        <taxon>Paenibacillaceae</taxon>
        <taxon>Paenibacillus</taxon>
    </lineage>
</organism>
<reference evidence="1 2" key="1">
    <citation type="submission" date="2018-05" db="EMBL/GenBank/DDBJ databases">
        <title>Genomic Encyclopedia of Type Strains, Phase III (KMG-III): the genomes of soil and plant-associated and newly described type strains.</title>
        <authorList>
            <person name="Whitman W."/>
        </authorList>
    </citation>
    <scope>NUCLEOTIDE SEQUENCE [LARGE SCALE GENOMIC DNA]</scope>
    <source>
        <strain evidence="1 2">CECT 5696</strain>
    </source>
</reference>
<dbReference type="AlphaFoldDB" id="A0A2V2YQ09"/>
<accession>A0A2V2YQ09</accession>
<dbReference type="EMBL" id="QGTQ01000017">
    <property type="protein sequence ID" value="PWV98535.1"/>
    <property type="molecule type" value="Genomic_DNA"/>
</dbReference>
<protein>
    <submittedName>
        <fullName evidence="1">Uncharacterized protein</fullName>
    </submittedName>
</protein>
<sequence length="41" mass="4943">MKVKQVVWPRPVINKLKSFSNERFTPEETYDYIVQLFPGEK</sequence>
<evidence type="ECO:0000313" key="2">
    <source>
        <dbReference type="Proteomes" id="UP000246635"/>
    </source>
</evidence>
<keyword evidence="2" id="KW-1185">Reference proteome</keyword>
<proteinExistence type="predicted"/>
<gene>
    <name evidence="1" type="ORF">DFQ01_11745</name>
</gene>
<dbReference type="Proteomes" id="UP000246635">
    <property type="component" value="Unassembled WGS sequence"/>
</dbReference>